<dbReference type="RefSeq" id="WP_182301370.1">
    <property type="nucleotide sequence ID" value="NZ_CP041969.1"/>
</dbReference>
<dbReference type="InterPro" id="IPR016181">
    <property type="entry name" value="Acyl_CoA_acyltransferase"/>
</dbReference>
<feature type="domain" description="N-acetyltransferase" evidence="1">
    <location>
        <begin position="10"/>
        <end position="154"/>
    </location>
</feature>
<dbReference type="KEGG" id="cchl:FPL14_01580"/>
<dbReference type="Gene3D" id="3.40.630.30">
    <property type="match status" value="1"/>
</dbReference>
<keyword evidence="2" id="KW-0808">Transferase</keyword>
<reference evidence="2 3" key="1">
    <citation type="submission" date="2019-07" db="EMBL/GenBank/DDBJ databases">
        <authorList>
            <person name="Kim J.K."/>
            <person name="Cheong H.-M."/>
            <person name="Choi Y."/>
            <person name="Hwang K.J."/>
            <person name="Lee S."/>
            <person name="Choi C."/>
        </authorList>
    </citation>
    <scope>NUCLEOTIDE SEQUENCE [LARGE SCALE GENOMIC DNA]</scope>
    <source>
        <strain evidence="2 3">KS 22</strain>
    </source>
</reference>
<dbReference type="GO" id="GO:0016747">
    <property type="term" value="F:acyltransferase activity, transferring groups other than amino-acyl groups"/>
    <property type="evidence" value="ECO:0007669"/>
    <property type="project" value="InterPro"/>
</dbReference>
<dbReference type="PROSITE" id="PS51186">
    <property type="entry name" value="GNAT"/>
    <property type="match status" value="1"/>
</dbReference>
<evidence type="ECO:0000259" key="1">
    <source>
        <dbReference type="PROSITE" id="PS51186"/>
    </source>
</evidence>
<proteinExistence type="predicted"/>
<gene>
    <name evidence="2" type="ORF">FPL14_01580</name>
</gene>
<dbReference type="CDD" id="cd04301">
    <property type="entry name" value="NAT_SF"/>
    <property type="match status" value="1"/>
</dbReference>
<dbReference type="PANTHER" id="PTHR43072">
    <property type="entry name" value="N-ACETYLTRANSFERASE"/>
    <property type="match status" value="1"/>
</dbReference>
<dbReference type="Pfam" id="PF00583">
    <property type="entry name" value="Acetyltransf_1"/>
    <property type="match status" value="1"/>
</dbReference>
<keyword evidence="3" id="KW-1185">Reference proteome</keyword>
<sequence>MQIDQTFESEVIAALNKDVHEVHVSLYPDYFKEYHFESVNVFFKKIISNPNFYFYVIKENETNLGYAWIEIKEYQENAFMKAYKSIFVHQLSISTEYRNKGLGVKLMDKINEVAKENNIRKIELDYWTDNEAAQRFYEKLGFKGYREFVYKYLE</sequence>
<name>A0A7G5BSV1_9BACL</name>
<dbReference type="SUPFAM" id="SSF55729">
    <property type="entry name" value="Acyl-CoA N-acyltransferases (Nat)"/>
    <property type="match status" value="1"/>
</dbReference>
<dbReference type="AlphaFoldDB" id="A0A7G5BSV1"/>
<evidence type="ECO:0000313" key="3">
    <source>
        <dbReference type="Proteomes" id="UP000515679"/>
    </source>
</evidence>
<dbReference type="EMBL" id="CP041969">
    <property type="protein sequence ID" value="QMV40035.1"/>
    <property type="molecule type" value="Genomic_DNA"/>
</dbReference>
<dbReference type="InterPro" id="IPR000182">
    <property type="entry name" value="GNAT_dom"/>
</dbReference>
<organism evidence="2 3">
    <name type="scientific">Cohnella cholangitidis</name>
    <dbReference type="NCBI Taxonomy" id="2598458"/>
    <lineage>
        <taxon>Bacteria</taxon>
        <taxon>Bacillati</taxon>
        <taxon>Bacillota</taxon>
        <taxon>Bacilli</taxon>
        <taxon>Bacillales</taxon>
        <taxon>Paenibacillaceae</taxon>
        <taxon>Cohnella</taxon>
    </lineage>
</organism>
<accession>A0A7G5BSV1</accession>
<protein>
    <submittedName>
        <fullName evidence="2">GNAT family N-acetyltransferase</fullName>
    </submittedName>
</protein>
<dbReference type="Proteomes" id="UP000515679">
    <property type="component" value="Chromosome"/>
</dbReference>
<evidence type="ECO:0000313" key="2">
    <source>
        <dbReference type="EMBL" id="QMV40035.1"/>
    </source>
</evidence>